<evidence type="ECO:0000259" key="5">
    <source>
        <dbReference type="Pfam" id="PF17451"/>
    </source>
</evidence>
<dbReference type="InterPro" id="IPR014718">
    <property type="entry name" value="GH-type_carb-bd"/>
</dbReference>
<evidence type="ECO:0000256" key="2">
    <source>
        <dbReference type="SAM" id="SignalP"/>
    </source>
</evidence>
<feature type="region of interest" description="Disordered" evidence="1">
    <location>
        <begin position="188"/>
        <end position="213"/>
    </location>
</feature>
<protein>
    <recommendedName>
        <fullName evidence="10">Carbohydrate-binding protein</fullName>
    </recommendedName>
</protein>
<dbReference type="Gene3D" id="2.60.120.260">
    <property type="entry name" value="Galactose-binding domain-like"/>
    <property type="match status" value="3"/>
</dbReference>
<dbReference type="Proteomes" id="UP000318594">
    <property type="component" value="Chromosome"/>
</dbReference>
<dbReference type="CDD" id="cd14244">
    <property type="entry name" value="GH_101_like"/>
    <property type="match status" value="1"/>
</dbReference>
<dbReference type="InterPro" id="IPR040633">
    <property type="entry name" value="Gal_mutarotas_3"/>
</dbReference>
<feature type="domain" description="Galactose mutarotase-like fold" evidence="7">
    <location>
        <begin position="216"/>
        <end position="477"/>
    </location>
</feature>
<sequence length="1321" mass="141796">MSRTPRGRSIGALAVSAGTMLALIAPMTPAHAETRYRQINQAAITAVAADSATATDPISNTLDGNPDTIWHTKWQNGKDPLPHWIVFKLGDEAVNLGKVEITPRSSSNGSGRMHDYELYTADTKTCNNAAFSSAKPVAAGSYGVSNTSIRKITFAATKATCVKVKVNSSWGGDGSDEEVSSMAEFNAFTVDGSDPSPDPTPSEPPTPEVPKDAISLSDGTVTVRARRDFPQVIDYTVGHAHMAGRIGSPLTKVRINGTDHVATVSAPTTTGSSASWKLTFRDLPGVELTANIKVSDGVMTWSISHIVDTPDRRVNIVSVPGLTLASVTSTDPKAQLSSANIVVDRNKTGDLFQPLATADVSQDTSWVAMANDSTLAAGFEDNATQDGLVGSAATVARFVHSISQVGGTKVGAIEPATWVHRGKGSATPCPTDSLGNKAVCQLPGGATVKDGIGPDPDTPYVRVKIVADANADGKVDWQDAAVATRDVTMKPTGSGDVANKVITHIPFNIVSQATHPFLRTLDDVKRISLATDGLGQQALLKGYQAEGHDSAHPDYGGNVSHRAGGMKDLEKLTESGRQWNTDFGIHVNLVESYPEANHFGDNILVKPYQKAWDWMEQSYRMDYAKDLGSGQLFARLNQLRKELGAKSNLDWLYFDTNYPAGWQNDRIANALNAEGWRIGSEWSSTYPRYNQWSHWANDENYGTGNKGYSSRIIRFIDNSRRDTWNPDPILGNSNVVEYEGWTSHNDYNAFIANVWQRNLPTKFLQRSDIMSWQDGRIAFANGAVATSSKKSISGHEIPTARTITFDGATVFKEGGSYLLPWSNGGSDRLYYWNPGNGSATWKLTNSWAAQKSVSLFMLTDTGRVKVAEIPVTNGSIRIPATKAKTAYVLYPTSKVPAAKTPNWGEGSHFANPGFYSGDTAGWNARGNVSVKHNDRGNFHLEFGKAQSQISQVLNLPAGDHSLWAWVQIDPTKTRPVGLAVDGTGVTPIDHQKGCGGHAESVITSTTAINATASDEYFGTYHQRLRVAFHSDGRPVTVTLKALAGNVIVSADDFRVVDAAVPSDPHVTPATVLFQNFEDVDTGYWPFVTGSAGMEGDARTQLSRRHEPYTQKGWNGRAMDSVLSGDWSLKMHEERNGIVLRTTTASAPLTGGGTRYRISFDYPADKPGYSLVTGHDKVSGKSVKEVITESHAMGVATSTTHFSTDIVVKDQPAWIGFTHQGEGDMSIDNLRIEKLDPRPVSVTSTQAAVFPDACKPTPEPIQPAQPSASAPATSGSPQAPGTGNRPNRYALPRTGADGAGLGFSSSEAASATAAVGVSRQGR</sequence>
<evidence type="ECO:0000259" key="6">
    <source>
        <dbReference type="Pfam" id="PF17974"/>
    </source>
</evidence>
<feature type="compositionally biased region" description="Pro residues" evidence="1">
    <location>
        <begin position="196"/>
        <end position="208"/>
    </location>
</feature>
<reference evidence="8 9" key="1">
    <citation type="submission" date="2019-06" db="EMBL/GenBank/DDBJ databases">
        <title>Complete genome sequence of Cutibacterium acnes subsp. acnes NBRC 107605.</title>
        <authorList>
            <person name="Miura T."/>
            <person name="Furukawa M."/>
            <person name="Shimamura M."/>
            <person name="Ohyama Y."/>
            <person name="Yamazoe A."/>
            <person name="Kawasaki H."/>
        </authorList>
    </citation>
    <scope>NUCLEOTIDE SEQUENCE [LARGE SCALE GENOMIC DNA]</scope>
    <source>
        <strain evidence="8 9">NBRC 107605</strain>
    </source>
</reference>
<organism evidence="8 9">
    <name type="scientific">Cutibacterium acnes subsp. acnes</name>
    <dbReference type="NCBI Taxonomy" id="1734925"/>
    <lineage>
        <taxon>Bacteria</taxon>
        <taxon>Bacillati</taxon>
        <taxon>Actinomycetota</taxon>
        <taxon>Actinomycetes</taxon>
        <taxon>Propionibacteriales</taxon>
        <taxon>Propionibacteriaceae</taxon>
        <taxon>Cutibacterium</taxon>
    </lineage>
</organism>
<feature type="domain" description="Glycosyl hydrolase 101 beta-sandwich" evidence="5">
    <location>
        <begin position="757"/>
        <end position="863"/>
    </location>
</feature>
<dbReference type="Pfam" id="PF17451">
    <property type="entry name" value="Glyco_hyd_101C"/>
    <property type="match status" value="1"/>
</dbReference>
<dbReference type="SUPFAM" id="SSF49785">
    <property type="entry name" value="Galactose-binding domain-like"/>
    <property type="match status" value="1"/>
</dbReference>
<evidence type="ECO:0000259" key="7">
    <source>
        <dbReference type="Pfam" id="PF18080"/>
    </source>
</evidence>
<dbReference type="InterPro" id="IPR013780">
    <property type="entry name" value="Glyco_hydro_b"/>
</dbReference>
<dbReference type="Gene3D" id="3.20.20.80">
    <property type="entry name" value="Glycosidases"/>
    <property type="match status" value="1"/>
</dbReference>
<feature type="compositionally biased region" description="Low complexity" evidence="1">
    <location>
        <begin position="1263"/>
        <end position="1279"/>
    </location>
</feature>
<dbReference type="Pfam" id="PF17974">
    <property type="entry name" value="GalBD_like"/>
    <property type="match status" value="1"/>
</dbReference>
<evidence type="ECO:0000259" key="3">
    <source>
        <dbReference type="Pfam" id="PF00754"/>
    </source>
</evidence>
<dbReference type="Pfam" id="PF12905">
    <property type="entry name" value="Glyco_hydro_101"/>
    <property type="match status" value="1"/>
</dbReference>
<evidence type="ECO:0008006" key="10">
    <source>
        <dbReference type="Google" id="ProtNLM"/>
    </source>
</evidence>
<feature type="region of interest" description="Disordered" evidence="1">
    <location>
        <begin position="1250"/>
        <end position="1321"/>
    </location>
</feature>
<name>A0ABM7H013_CUTAC</name>
<dbReference type="InterPro" id="IPR008979">
    <property type="entry name" value="Galactose-bd-like_sf"/>
</dbReference>
<evidence type="ECO:0000313" key="8">
    <source>
        <dbReference type="EMBL" id="BBK84914.1"/>
    </source>
</evidence>
<feature type="domain" description="Endo-alpha-N-acetylgalactosaminidase" evidence="6">
    <location>
        <begin position="1051"/>
        <end position="1218"/>
    </location>
</feature>
<feature type="compositionally biased region" description="Low complexity" evidence="1">
    <location>
        <begin position="1303"/>
        <end position="1321"/>
    </location>
</feature>
<gene>
    <name evidence="8" type="ORF">CacPP4_15290</name>
</gene>
<dbReference type="Gene3D" id="2.70.98.10">
    <property type="match status" value="1"/>
</dbReference>
<accession>A0ABM7H013</accession>
<keyword evidence="2" id="KW-0732">Signal</keyword>
<dbReference type="EMBL" id="AP019723">
    <property type="protein sequence ID" value="BBK84914.1"/>
    <property type="molecule type" value="Genomic_DNA"/>
</dbReference>
<dbReference type="Gene3D" id="2.60.40.1180">
    <property type="entry name" value="Golgi alpha-mannosidase II"/>
    <property type="match status" value="1"/>
</dbReference>
<evidence type="ECO:0000256" key="1">
    <source>
        <dbReference type="SAM" id="MobiDB-lite"/>
    </source>
</evidence>
<evidence type="ECO:0000259" key="4">
    <source>
        <dbReference type="Pfam" id="PF12905"/>
    </source>
</evidence>
<dbReference type="InterPro" id="IPR040502">
    <property type="entry name" value="GH101_dom-6"/>
</dbReference>
<feature type="chain" id="PRO_5045743707" description="Carbohydrate-binding protein" evidence="2">
    <location>
        <begin position="33"/>
        <end position="1321"/>
    </location>
</feature>
<dbReference type="InterPro" id="IPR025706">
    <property type="entry name" value="Endoa_GalNAc"/>
</dbReference>
<evidence type="ECO:0000313" key="9">
    <source>
        <dbReference type="Proteomes" id="UP000318594"/>
    </source>
</evidence>
<feature type="domain" description="F5/8 type C" evidence="3">
    <location>
        <begin position="49"/>
        <end position="172"/>
    </location>
</feature>
<dbReference type="InterPro" id="IPR035364">
    <property type="entry name" value="Beta_sandwich_GH101"/>
</dbReference>
<feature type="domain" description="Endo-alpha-N-acetylgalactosaminidase" evidence="4">
    <location>
        <begin position="478"/>
        <end position="751"/>
    </location>
</feature>
<keyword evidence="9" id="KW-1185">Reference proteome</keyword>
<dbReference type="InterPro" id="IPR000421">
    <property type="entry name" value="FA58C"/>
</dbReference>
<proteinExistence type="predicted"/>
<dbReference type="Pfam" id="PF18080">
    <property type="entry name" value="Gal_mutarotas_3"/>
    <property type="match status" value="1"/>
</dbReference>
<dbReference type="Pfam" id="PF00754">
    <property type="entry name" value="F5_F8_type_C"/>
    <property type="match status" value="1"/>
</dbReference>
<feature type="signal peptide" evidence="2">
    <location>
        <begin position="1"/>
        <end position="32"/>
    </location>
</feature>